<proteinExistence type="predicted"/>
<name>A0A4P8MU18_9CAUD</name>
<keyword evidence="2" id="KW-1185">Reference proteome</keyword>
<organism evidence="1 2">
    <name type="scientific">Shigella phage DS8</name>
    <dbReference type="NCBI Taxonomy" id="2565502"/>
    <lineage>
        <taxon>Viruses</taxon>
        <taxon>Duplodnaviria</taxon>
        <taxon>Heunggongvirae</taxon>
        <taxon>Uroviricota</taxon>
        <taxon>Caudoviricetes</taxon>
        <taxon>Deseoctovirus</taxon>
        <taxon>Deseoctovirus DS8</taxon>
    </lineage>
</organism>
<dbReference type="Pfam" id="PF24022">
    <property type="entry name" value="DUF7334"/>
    <property type="match status" value="1"/>
</dbReference>
<dbReference type="InterPro" id="IPR055758">
    <property type="entry name" value="DUF7334"/>
</dbReference>
<dbReference type="Proteomes" id="UP000299095">
    <property type="component" value="Segment"/>
</dbReference>
<dbReference type="EMBL" id="MK759854">
    <property type="protein sequence ID" value="QCQ57322.1"/>
    <property type="molecule type" value="Genomic_DNA"/>
</dbReference>
<evidence type="ECO:0000313" key="1">
    <source>
        <dbReference type="EMBL" id="QCQ57322.1"/>
    </source>
</evidence>
<dbReference type="GeneID" id="64469917"/>
<sequence length="57" mass="6602">MQTTKQKVWNLAKQHELDDFIAKVAKTFPDALEVVHVQTRTENAWCYAGRRDNDGVQ</sequence>
<dbReference type="RefSeq" id="YP_010054235.1">
    <property type="nucleotide sequence ID" value="NC_054650.1"/>
</dbReference>
<accession>A0A4P8MU18</accession>
<dbReference type="KEGG" id="vg:64469917"/>
<protein>
    <submittedName>
        <fullName evidence="1">Uncharacterized protein</fullName>
    </submittedName>
</protein>
<reference evidence="1 2" key="1">
    <citation type="submission" date="2019-04" db="EMBL/GenBank/DDBJ databases">
        <title>The complete genome of Shigella Siphoviridae phage DS8.</title>
        <authorList>
            <person name="Deng Z."/>
            <person name="Lin L."/>
            <person name="Zhang Q."/>
            <person name="Deng X."/>
        </authorList>
    </citation>
    <scope>NUCLEOTIDE SEQUENCE [LARGE SCALE GENOMIC DNA]</scope>
</reference>
<evidence type="ECO:0000313" key="2">
    <source>
        <dbReference type="Proteomes" id="UP000299095"/>
    </source>
</evidence>